<dbReference type="GO" id="GO:0005737">
    <property type="term" value="C:cytoplasm"/>
    <property type="evidence" value="ECO:0007669"/>
    <property type="project" value="InterPro"/>
</dbReference>
<dbReference type="GO" id="GO:0009117">
    <property type="term" value="P:nucleotide metabolic process"/>
    <property type="evidence" value="ECO:0007669"/>
    <property type="project" value="InterPro"/>
</dbReference>
<dbReference type="EMBL" id="SPUM01000109">
    <property type="protein sequence ID" value="TFW30540.1"/>
    <property type="molecule type" value="Genomic_DNA"/>
</dbReference>
<dbReference type="RefSeq" id="WP_135190859.1">
    <property type="nucleotide sequence ID" value="NZ_SPUM01000109.1"/>
</dbReference>
<name>A0A4Y9SVA5_9BURK</name>
<dbReference type="PANTHER" id="PTHR31367">
    <property type="entry name" value="CYTOSOLIC 5'-NUCLEOTIDASE 1 FAMILY MEMBER"/>
    <property type="match status" value="1"/>
</dbReference>
<accession>A0A4Y9SVA5</accession>
<reference evidence="2 3" key="1">
    <citation type="submission" date="2019-03" db="EMBL/GenBank/DDBJ databases">
        <title>Draft genome of Massilia hortus sp. nov., a novel bacterial species of the Oxalobacteraceae family.</title>
        <authorList>
            <person name="Peta V."/>
            <person name="Raths R."/>
            <person name="Bucking H."/>
        </authorList>
    </citation>
    <scope>NUCLEOTIDE SEQUENCE [LARGE SCALE GENOMIC DNA]</scope>
    <source>
        <strain evidence="2 3">ONC3</strain>
    </source>
</reference>
<evidence type="ECO:0000313" key="1">
    <source>
        <dbReference type="EMBL" id="TFW30540.1"/>
    </source>
</evidence>
<evidence type="ECO:0000313" key="3">
    <source>
        <dbReference type="Proteomes" id="UP000297258"/>
    </source>
</evidence>
<dbReference type="PANTHER" id="PTHR31367:SF5">
    <property type="entry name" value="CYTOSOLIC 5'-NUCLEOTIDASE 1A"/>
    <property type="match status" value="1"/>
</dbReference>
<evidence type="ECO:0000313" key="2">
    <source>
        <dbReference type="EMBL" id="TFW30541.1"/>
    </source>
</evidence>
<dbReference type="OrthoDB" id="9778569at2"/>
<gene>
    <name evidence="1" type="ORF">E4O92_16640</name>
    <name evidence="2" type="ORF">E4O92_16645</name>
</gene>
<dbReference type="Proteomes" id="UP000297258">
    <property type="component" value="Unassembled WGS sequence"/>
</dbReference>
<dbReference type="InterPro" id="IPR010394">
    <property type="entry name" value="5-nucleotidase"/>
</dbReference>
<dbReference type="EMBL" id="SPUM01000109">
    <property type="protein sequence ID" value="TFW30541.1"/>
    <property type="molecule type" value="Genomic_DNA"/>
</dbReference>
<dbReference type="GO" id="GO:0008253">
    <property type="term" value="F:5'-nucleotidase activity"/>
    <property type="evidence" value="ECO:0007669"/>
    <property type="project" value="InterPro"/>
</dbReference>
<keyword evidence="3" id="KW-1185">Reference proteome</keyword>
<dbReference type="GO" id="GO:0000166">
    <property type="term" value="F:nucleotide binding"/>
    <property type="evidence" value="ECO:0007669"/>
    <property type="project" value="InterPro"/>
</dbReference>
<protein>
    <submittedName>
        <fullName evidence="2">5'-nucleotidase</fullName>
    </submittedName>
</protein>
<dbReference type="AlphaFoldDB" id="A0A4Y9SVA5"/>
<sequence length="338" mass="36683">MPLDLSDTLVVGISATALFDLAEADAVFRAKHAQDPQRALAEYRDYMLAREKEPLADGTGMSLVRALLGTNRHIASSTAAPLVEVVVMSRNSPETGVRVLNNIRSLGLPISRHAFTGGESVVDYLGAFDVDLFVTTNVEDAQRVIDSQACAAAVLKPPPCPSVAPPNNQVRLAFDGDAVLFDDSSELVYRSEVLNNLLRKEDAPHDQPLADGPYAVLLRKLARLQNRLPFGVESSPVRIAIVSARSAPGEMRVISTLRHWGVQVNDIFFLDGVDKTRVVKAFRPHIFFDDQELHLDPVAKQASAARGLARGPAGDEPPLLVDTLVDDLPGLSERIDTK</sequence>
<comment type="caution">
    <text evidence="2">The sequence shown here is derived from an EMBL/GenBank/DDBJ whole genome shotgun (WGS) entry which is preliminary data.</text>
</comment>
<dbReference type="Pfam" id="PF06189">
    <property type="entry name" value="5-nucleotidase"/>
    <property type="match status" value="1"/>
</dbReference>
<proteinExistence type="predicted"/>
<dbReference type="GO" id="GO:0000287">
    <property type="term" value="F:magnesium ion binding"/>
    <property type="evidence" value="ECO:0007669"/>
    <property type="project" value="InterPro"/>
</dbReference>
<organism evidence="2 3">
    <name type="scientific">Massilia horti</name>
    <dbReference type="NCBI Taxonomy" id="2562153"/>
    <lineage>
        <taxon>Bacteria</taxon>
        <taxon>Pseudomonadati</taxon>
        <taxon>Pseudomonadota</taxon>
        <taxon>Betaproteobacteria</taxon>
        <taxon>Burkholderiales</taxon>
        <taxon>Oxalobacteraceae</taxon>
        <taxon>Telluria group</taxon>
        <taxon>Massilia</taxon>
    </lineage>
</organism>